<feature type="non-terminal residue" evidence="2">
    <location>
        <position position="1"/>
    </location>
</feature>
<organism evidence="2 3">
    <name type="scientific">Batillaria attramentaria</name>
    <dbReference type="NCBI Taxonomy" id="370345"/>
    <lineage>
        <taxon>Eukaryota</taxon>
        <taxon>Metazoa</taxon>
        <taxon>Spiralia</taxon>
        <taxon>Lophotrochozoa</taxon>
        <taxon>Mollusca</taxon>
        <taxon>Gastropoda</taxon>
        <taxon>Caenogastropoda</taxon>
        <taxon>Sorbeoconcha</taxon>
        <taxon>Cerithioidea</taxon>
        <taxon>Batillariidae</taxon>
        <taxon>Batillaria</taxon>
    </lineage>
</organism>
<evidence type="ECO:0000313" key="2">
    <source>
        <dbReference type="EMBL" id="KAK7474478.1"/>
    </source>
</evidence>
<evidence type="ECO:0000256" key="1">
    <source>
        <dbReference type="SAM" id="MobiDB-lite"/>
    </source>
</evidence>
<protein>
    <submittedName>
        <fullName evidence="2">Uncharacterized protein</fullName>
    </submittedName>
</protein>
<dbReference type="Proteomes" id="UP001519460">
    <property type="component" value="Unassembled WGS sequence"/>
</dbReference>
<name>A0ABD0JI67_9CAEN</name>
<evidence type="ECO:0000313" key="3">
    <source>
        <dbReference type="Proteomes" id="UP001519460"/>
    </source>
</evidence>
<sequence length="65" mass="7264">RETMRKFDQWLKPALCLSLLSPVDRLRKTFAVSSATRVHKLRPGSHIRSVSTTQNTAAAAKNLDS</sequence>
<gene>
    <name evidence="2" type="ORF">BaRGS_00034300</name>
</gene>
<dbReference type="AlphaFoldDB" id="A0ABD0JI67"/>
<feature type="region of interest" description="Disordered" evidence="1">
    <location>
        <begin position="43"/>
        <end position="65"/>
    </location>
</feature>
<reference evidence="2 3" key="1">
    <citation type="journal article" date="2023" name="Sci. Data">
        <title>Genome assembly of the Korean intertidal mud-creeper Batillaria attramentaria.</title>
        <authorList>
            <person name="Patra A.K."/>
            <person name="Ho P.T."/>
            <person name="Jun S."/>
            <person name="Lee S.J."/>
            <person name="Kim Y."/>
            <person name="Won Y.J."/>
        </authorList>
    </citation>
    <scope>NUCLEOTIDE SEQUENCE [LARGE SCALE GENOMIC DNA]</scope>
    <source>
        <strain evidence="2">Wonlab-2016</strain>
    </source>
</reference>
<proteinExistence type="predicted"/>
<accession>A0ABD0JI67</accession>
<dbReference type="EMBL" id="JACVVK020000436">
    <property type="protein sequence ID" value="KAK7474478.1"/>
    <property type="molecule type" value="Genomic_DNA"/>
</dbReference>
<keyword evidence="3" id="KW-1185">Reference proteome</keyword>
<comment type="caution">
    <text evidence="2">The sequence shown here is derived from an EMBL/GenBank/DDBJ whole genome shotgun (WGS) entry which is preliminary data.</text>
</comment>
<feature type="compositionally biased region" description="Polar residues" evidence="1">
    <location>
        <begin position="48"/>
        <end position="57"/>
    </location>
</feature>